<reference evidence="2 3" key="1">
    <citation type="submission" date="2020-03" db="EMBL/GenBank/DDBJ databases">
        <title>Soil Listeria distribution.</title>
        <authorList>
            <person name="Liao J."/>
            <person name="Wiedmann M."/>
        </authorList>
    </citation>
    <scope>NUCLEOTIDE SEQUENCE [LARGE SCALE GENOMIC DNA]</scope>
    <source>
        <strain evidence="2 3">FSL L7-0741</strain>
    </source>
</reference>
<dbReference type="RefSeq" id="WP_185526463.1">
    <property type="nucleotide sequence ID" value="NZ_JAARWN010000012.1"/>
</dbReference>
<dbReference type="PANTHER" id="PTHR39177:SF1">
    <property type="entry name" value="ABC TRANSPORTER PERMEASE YTRC-RELATED"/>
    <property type="match status" value="1"/>
</dbReference>
<organism evidence="2 3">
    <name type="scientific">Listeria grandensis</name>
    <dbReference type="NCBI Taxonomy" id="1494963"/>
    <lineage>
        <taxon>Bacteria</taxon>
        <taxon>Bacillati</taxon>
        <taxon>Bacillota</taxon>
        <taxon>Bacilli</taxon>
        <taxon>Bacillales</taxon>
        <taxon>Listeriaceae</taxon>
        <taxon>Listeria</taxon>
    </lineage>
</organism>
<keyword evidence="1" id="KW-0812">Transmembrane</keyword>
<feature type="transmembrane region" description="Helical" evidence="1">
    <location>
        <begin position="178"/>
        <end position="199"/>
    </location>
</feature>
<feature type="transmembrane region" description="Helical" evidence="1">
    <location>
        <begin position="334"/>
        <end position="354"/>
    </location>
</feature>
<dbReference type="GO" id="GO:0140359">
    <property type="term" value="F:ABC-type transporter activity"/>
    <property type="evidence" value="ECO:0007669"/>
    <property type="project" value="InterPro"/>
</dbReference>
<proteinExistence type="predicted"/>
<dbReference type="EMBL" id="JAARWN010000012">
    <property type="protein sequence ID" value="MBC1936987.1"/>
    <property type="molecule type" value="Genomic_DNA"/>
</dbReference>
<feature type="transmembrane region" description="Helical" evidence="1">
    <location>
        <begin position="266"/>
        <end position="284"/>
    </location>
</feature>
<comment type="caution">
    <text evidence="2">The sequence shown here is derived from an EMBL/GenBank/DDBJ whole genome shotgun (WGS) entry which is preliminary data.</text>
</comment>
<dbReference type="PANTHER" id="PTHR39177">
    <property type="entry name" value="ABC TRANSPORTER PERMEASE YTRC-RELATED"/>
    <property type="match status" value="1"/>
</dbReference>
<dbReference type="InterPro" id="IPR053046">
    <property type="entry name" value="ABC-5_transporter"/>
</dbReference>
<feature type="transmembrane region" description="Helical" evidence="1">
    <location>
        <begin position="12"/>
        <end position="30"/>
    </location>
</feature>
<dbReference type="GO" id="GO:0005886">
    <property type="term" value="C:plasma membrane"/>
    <property type="evidence" value="ECO:0007669"/>
    <property type="project" value="UniProtKB-SubCell"/>
</dbReference>
<feature type="transmembrane region" description="Helical" evidence="1">
    <location>
        <begin position="97"/>
        <end position="115"/>
    </location>
</feature>
<feature type="transmembrane region" description="Helical" evidence="1">
    <location>
        <begin position="136"/>
        <end position="158"/>
    </location>
</feature>
<gene>
    <name evidence="2" type="ORF">HCA69_11455</name>
</gene>
<name>A0A7X0Y4R4_9LIST</name>
<dbReference type="AlphaFoldDB" id="A0A7X0Y4R4"/>
<sequence>MLNKHLWLKEWHGVRWIVVALMLLFLYAQTGGLYLDADTWQEQYDYYQSDGFAKEQQQSPDDAKMSPKDVKLSLTLDHFAAGFPGDSYQPTYTMGQFYIGLSILVVILGLAMVSWERYTRKDHFSLAAPFKRSSMIIVKILVGGLSIVVTYSVSLWLGLQHLFSVIPSEYIDLDMKKVYLGLIGNLGTFLLLFVLALFLGTIMGELMATIIAIVIVTMMPRYIYTIWMVLVQLLDPKLDSSTLANWTSYANIFVIFGNSEFQYGPFIFQMLVLLLLGWGAVFFYKRNSIEKNGKVLMFSYLRIPSALFISFASMILITSFWINGNMDEMPSLLSFLVISLGSFLGCLFICYMVLYRNTWIRR</sequence>
<keyword evidence="1" id="KW-0472">Membrane</keyword>
<evidence type="ECO:0000313" key="3">
    <source>
        <dbReference type="Proteomes" id="UP000535908"/>
    </source>
</evidence>
<evidence type="ECO:0000256" key="1">
    <source>
        <dbReference type="SAM" id="Phobius"/>
    </source>
</evidence>
<protein>
    <recommendedName>
        <fullName evidence="4">ABC transporter permease</fullName>
    </recommendedName>
</protein>
<feature type="transmembrane region" description="Helical" evidence="1">
    <location>
        <begin position="206"/>
        <end position="230"/>
    </location>
</feature>
<keyword evidence="1" id="KW-1133">Transmembrane helix</keyword>
<dbReference type="Proteomes" id="UP000535908">
    <property type="component" value="Unassembled WGS sequence"/>
</dbReference>
<accession>A0A7X0Y4R4</accession>
<evidence type="ECO:0000313" key="2">
    <source>
        <dbReference type="EMBL" id="MBC1936987.1"/>
    </source>
</evidence>
<evidence type="ECO:0008006" key="4">
    <source>
        <dbReference type="Google" id="ProtNLM"/>
    </source>
</evidence>
<feature type="transmembrane region" description="Helical" evidence="1">
    <location>
        <begin position="305"/>
        <end position="322"/>
    </location>
</feature>